<evidence type="ECO:0000313" key="4">
    <source>
        <dbReference type="Proteomes" id="UP000243579"/>
    </source>
</evidence>
<protein>
    <recommendedName>
        <fullName evidence="5">EF-hand domain-containing protein</fullName>
    </recommendedName>
</protein>
<evidence type="ECO:0008006" key="5">
    <source>
        <dbReference type="Google" id="ProtNLM"/>
    </source>
</evidence>
<reference evidence="3 4" key="1">
    <citation type="journal article" date="2014" name="Genome Biol. Evol.">
        <title>The secreted proteins of Achlya hypogyna and Thraustotheca clavata identify the ancestral oomycete secretome and reveal gene acquisitions by horizontal gene transfer.</title>
        <authorList>
            <person name="Misner I."/>
            <person name="Blouin N."/>
            <person name="Leonard G."/>
            <person name="Richards T.A."/>
            <person name="Lane C.E."/>
        </authorList>
    </citation>
    <scope>NUCLEOTIDE SEQUENCE [LARGE SCALE GENOMIC DNA]</scope>
    <source>
        <strain evidence="3 4">ATCC 48635</strain>
    </source>
</reference>
<gene>
    <name evidence="3" type="ORF">ACHHYP_04816</name>
</gene>
<dbReference type="OrthoDB" id="68481at2759"/>
<dbReference type="STRING" id="1202772.A0A1V9Z066"/>
<evidence type="ECO:0000256" key="1">
    <source>
        <dbReference type="SAM" id="MobiDB-lite"/>
    </source>
</evidence>
<keyword evidence="2" id="KW-0472">Membrane</keyword>
<sequence length="573" mass="64733">MSSPPAVATAFPSDVLFHAGLEHGVHGTVYAFMATILFVVLFRSSLKLLEGRAANHAKYFVLLNKMYKELMVGGLIQFCSNRLSQFGAVEQDSSEYNAWEVADDMVFFFAISLALQSVVMFWRLQTRNVALDQLSLYTSQELYDEATDQGKRDVIPKAYVSVTKMSIVRHFFLTKYKLPQLFSYPKYLRAVQDTEIIELFDVEVSTWLILLLVYSAFFFLSDVFISYHSDLEDVATRKRVFDVRLIVIAVAIAALTAFLVLIYVYLKNVVYRMVLHAGGDETTLAASLKRVADEESATRVHETSARALHTMHTVAEGLSDRHDRSSIGDLVLTIVRKLTGCKYKTPAHRQSSRFDVHALDIPWFSRKATHVGVKFLLTLNALYFGFLFQALIVLIPRDVGAGHYVLSGLMLYMLVVHMGLLAPRIARQLAFVNATVRVNPAELKVVVEHYTDVLELQRKMAHAMLAHFQAHDMNLAVFAAGLKLDDPDHSGFMDQTVLRKTIKRFGFKFSKLKFTSFMRLQFETKGTQVKYAKLLEILEAEAAHASEAPPARLSYRAPPSPHDKSTPLLSVRR</sequence>
<evidence type="ECO:0000256" key="2">
    <source>
        <dbReference type="SAM" id="Phobius"/>
    </source>
</evidence>
<dbReference type="EMBL" id="JNBR01000543">
    <property type="protein sequence ID" value="OQR91287.1"/>
    <property type="molecule type" value="Genomic_DNA"/>
</dbReference>
<organism evidence="3 4">
    <name type="scientific">Achlya hypogyna</name>
    <name type="common">Oomycete</name>
    <name type="synonym">Protoachlya hypogyna</name>
    <dbReference type="NCBI Taxonomy" id="1202772"/>
    <lineage>
        <taxon>Eukaryota</taxon>
        <taxon>Sar</taxon>
        <taxon>Stramenopiles</taxon>
        <taxon>Oomycota</taxon>
        <taxon>Saprolegniomycetes</taxon>
        <taxon>Saprolegniales</taxon>
        <taxon>Achlyaceae</taxon>
        <taxon>Achlya</taxon>
    </lineage>
</organism>
<feature type="region of interest" description="Disordered" evidence="1">
    <location>
        <begin position="545"/>
        <end position="573"/>
    </location>
</feature>
<feature type="transmembrane region" description="Helical" evidence="2">
    <location>
        <begin position="207"/>
        <end position="225"/>
    </location>
</feature>
<feature type="transmembrane region" description="Helical" evidence="2">
    <location>
        <begin position="245"/>
        <end position="266"/>
    </location>
</feature>
<dbReference type="AlphaFoldDB" id="A0A1V9Z066"/>
<comment type="caution">
    <text evidence="3">The sequence shown here is derived from an EMBL/GenBank/DDBJ whole genome shotgun (WGS) entry which is preliminary data.</text>
</comment>
<proteinExistence type="predicted"/>
<feature type="transmembrane region" description="Helical" evidence="2">
    <location>
        <begin position="375"/>
        <end position="395"/>
    </location>
</feature>
<feature type="transmembrane region" description="Helical" evidence="2">
    <location>
        <begin position="401"/>
        <end position="422"/>
    </location>
</feature>
<evidence type="ECO:0000313" key="3">
    <source>
        <dbReference type="EMBL" id="OQR91287.1"/>
    </source>
</evidence>
<accession>A0A1V9Z066</accession>
<name>A0A1V9Z066_ACHHY</name>
<keyword evidence="2" id="KW-0812">Transmembrane</keyword>
<keyword evidence="4" id="KW-1185">Reference proteome</keyword>
<keyword evidence="2" id="KW-1133">Transmembrane helix</keyword>
<dbReference type="Proteomes" id="UP000243579">
    <property type="component" value="Unassembled WGS sequence"/>
</dbReference>
<feature type="transmembrane region" description="Helical" evidence="2">
    <location>
        <begin position="27"/>
        <end position="46"/>
    </location>
</feature>